<feature type="transmembrane region" description="Helical" evidence="7">
    <location>
        <begin position="332"/>
        <end position="353"/>
    </location>
</feature>
<dbReference type="Gene3D" id="1.20.1250.20">
    <property type="entry name" value="MFS general substrate transporter like domains"/>
    <property type="match status" value="2"/>
</dbReference>
<dbReference type="EMBL" id="LUXO01000030">
    <property type="protein sequence ID" value="KZV02746.1"/>
    <property type="molecule type" value="Genomic_DNA"/>
</dbReference>
<evidence type="ECO:0000313" key="11">
    <source>
        <dbReference type="EMBL" id="ODO62764.1"/>
    </source>
</evidence>
<accession>A0A0G9FB64</accession>
<dbReference type="Proteomes" id="UP000094892">
    <property type="component" value="Unassembled WGS sequence"/>
</dbReference>
<reference evidence="12 16" key="3">
    <citation type="submission" date="2020-12" db="EMBL/GenBank/DDBJ databases">
        <title>Whole genome sequencing of Lactobacillus plantarum PC518.</title>
        <authorList>
            <person name="Guo Q."/>
        </authorList>
    </citation>
    <scope>NUCLEOTIDE SEQUENCE [LARGE SCALE GENOMIC DNA]</scope>
    <source>
        <strain evidence="12 16">PC518</strain>
    </source>
</reference>
<feature type="transmembrane region" description="Helical" evidence="7">
    <location>
        <begin position="162"/>
        <end position="183"/>
    </location>
</feature>
<dbReference type="EMBL" id="CP066817">
    <property type="protein sequence ID" value="QQM61447.1"/>
    <property type="molecule type" value="Genomic_DNA"/>
</dbReference>
<name>A0A0G9FB64_LACPN</name>
<dbReference type="PROSITE" id="PS50850">
    <property type="entry name" value="MFS"/>
    <property type="match status" value="1"/>
</dbReference>
<feature type="transmembrane region" description="Helical" evidence="7">
    <location>
        <begin position="76"/>
        <end position="102"/>
    </location>
</feature>
<dbReference type="Proteomes" id="UP000595466">
    <property type="component" value="Chromosome"/>
</dbReference>
<reference evidence="11 15" key="2">
    <citation type="submission" date="2016-08" db="EMBL/GenBank/DDBJ databases">
        <title>Genome sequencing of Lactobacillus plantarum JSA22, isolated from fermented soybean paste.</title>
        <authorList>
            <person name="Choi H.S."/>
        </authorList>
    </citation>
    <scope>NUCLEOTIDE SEQUENCE [LARGE SCALE GENOMIC DNA]</scope>
    <source>
        <strain evidence="11 15">JSA22</strain>
    </source>
</reference>
<feature type="transmembrane region" description="Helical" evidence="7">
    <location>
        <begin position="108"/>
        <end position="127"/>
    </location>
</feature>
<dbReference type="Pfam" id="PF07690">
    <property type="entry name" value="MFS_1"/>
    <property type="match status" value="1"/>
</dbReference>
<dbReference type="Proteomes" id="UP000076989">
    <property type="component" value="Unassembled WGS sequence"/>
</dbReference>
<dbReference type="PANTHER" id="PTHR43124">
    <property type="entry name" value="PURINE EFFLUX PUMP PBUE"/>
    <property type="match status" value="1"/>
</dbReference>
<dbReference type="EMBL" id="MCOL01000001">
    <property type="protein sequence ID" value="ODO62764.1"/>
    <property type="molecule type" value="Genomic_DNA"/>
</dbReference>
<dbReference type="AlphaFoldDB" id="A0A0G9FB64"/>
<evidence type="ECO:0000313" key="15">
    <source>
        <dbReference type="Proteomes" id="UP000094892"/>
    </source>
</evidence>
<evidence type="ECO:0000313" key="16">
    <source>
        <dbReference type="Proteomes" id="UP000595466"/>
    </source>
</evidence>
<feature type="transmembrane region" description="Helical" evidence="7">
    <location>
        <begin position="241"/>
        <end position="259"/>
    </location>
</feature>
<dbReference type="PATRIC" id="fig|1590.143.peg.2612"/>
<sequence>MTKQFNPSWTLFALAISAFAIGSTEFISVGLMPLLVSNFHINLAQAGLTVSIYAIGIMIGAPVMTLLTGRLNRHRLMMLIMILFIIGNLLAASAPTFGVLLAGRVVAALAHGIFMTVASVIAADVVAPAKRASAIAIMFTGLTVATVTGVPLGTMIGQLGGWRWSFIFISMIGVIGLLADYWLIPRNLPLPSKATVRGIIRVLTNPQLLFALLVTALGYGGTFVVYTYLSPLLEQQMHWSASAVVLILVVYGLMVALGNTLGGRWANARPLIALFKMFSGLLITLLILSVTGYSHWLGLLTVLLMGIFAFMNVPGLQLYIVQLAEQNTPHDITMASALNISAFNVGIALGSGIGGQVTTNLGLGWTPIFGAIMVAVSLVLLLGLIWLARPAKSTDRHCVQN</sequence>
<comment type="subcellular location">
    <subcellularLocation>
        <location evidence="1">Cell membrane</location>
        <topology evidence="1">Multi-pass membrane protein</topology>
    </subcellularLocation>
</comment>
<reference evidence="13 14" key="1">
    <citation type="submission" date="2016-03" db="EMBL/GenBank/DDBJ databases">
        <title>Comparative genomics of 54 Lactobacillus plantarum strains reveals genomic uncoupling from niche constraints.</title>
        <authorList>
            <person name="Martino M.E."/>
        </authorList>
    </citation>
    <scope>NUCLEOTIDE SEQUENCE [LARGE SCALE GENOMIC DNA]</scope>
    <source>
        <strain evidence="10 13">NAB2</strain>
        <strain evidence="9 14">Nizo2260</strain>
    </source>
</reference>
<evidence type="ECO:0000313" key="14">
    <source>
        <dbReference type="Proteomes" id="UP000076989"/>
    </source>
</evidence>
<dbReference type="CDD" id="cd17324">
    <property type="entry name" value="MFS_NepI_like"/>
    <property type="match status" value="1"/>
</dbReference>
<feature type="transmembrane region" description="Helical" evidence="7">
    <location>
        <begin position="296"/>
        <end position="320"/>
    </location>
</feature>
<dbReference type="PANTHER" id="PTHR43124:SF8">
    <property type="entry name" value="INNER MEMBRANE TRANSPORT PROTEIN YDHP"/>
    <property type="match status" value="1"/>
</dbReference>
<evidence type="ECO:0000256" key="6">
    <source>
        <dbReference type="ARBA" id="ARBA00023136"/>
    </source>
</evidence>
<feature type="domain" description="Major facilitator superfamily (MFS) profile" evidence="8">
    <location>
        <begin position="10"/>
        <end position="389"/>
    </location>
</feature>
<feature type="transmembrane region" description="Helical" evidence="7">
    <location>
        <begin position="365"/>
        <end position="387"/>
    </location>
</feature>
<keyword evidence="4 7" id="KW-0812">Transmembrane</keyword>
<dbReference type="KEGG" id="lpb:SH83_12885"/>
<feature type="transmembrane region" description="Helical" evidence="7">
    <location>
        <begin position="134"/>
        <end position="156"/>
    </location>
</feature>
<keyword evidence="3" id="KW-1003">Cell membrane</keyword>
<dbReference type="GeneID" id="77216227"/>
<keyword evidence="6 7" id="KW-0472">Membrane</keyword>
<evidence type="ECO:0000256" key="4">
    <source>
        <dbReference type="ARBA" id="ARBA00022692"/>
    </source>
</evidence>
<proteinExistence type="predicted"/>
<evidence type="ECO:0000256" key="3">
    <source>
        <dbReference type="ARBA" id="ARBA00022475"/>
    </source>
</evidence>
<dbReference type="GO" id="GO:0005886">
    <property type="term" value="C:plasma membrane"/>
    <property type="evidence" value="ECO:0007669"/>
    <property type="project" value="UniProtKB-SubCell"/>
</dbReference>
<evidence type="ECO:0000313" key="13">
    <source>
        <dbReference type="Proteomes" id="UP000076872"/>
    </source>
</evidence>
<evidence type="ECO:0000256" key="5">
    <source>
        <dbReference type="ARBA" id="ARBA00022989"/>
    </source>
</evidence>
<evidence type="ECO:0000256" key="1">
    <source>
        <dbReference type="ARBA" id="ARBA00004651"/>
    </source>
</evidence>
<dbReference type="Proteomes" id="UP000076872">
    <property type="component" value="Unassembled WGS sequence"/>
</dbReference>
<keyword evidence="5 7" id="KW-1133">Transmembrane helix</keyword>
<evidence type="ECO:0000259" key="8">
    <source>
        <dbReference type="PROSITE" id="PS50850"/>
    </source>
</evidence>
<dbReference type="InterPro" id="IPR020846">
    <property type="entry name" value="MFS_dom"/>
</dbReference>
<gene>
    <name evidence="12" type="ORF">JH395_02510</name>
    <name evidence="11" type="ORF">LPJSA22_02782</name>
    <name evidence="10" type="ORF">NAB2_1900</name>
    <name evidence="9" type="ORF">Nizo2260_1849</name>
</gene>
<evidence type="ECO:0000313" key="9">
    <source>
        <dbReference type="EMBL" id="KZU03609.1"/>
    </source>
</evidence>
<evidence type="ECO:0000313" key="10">
    <source>
        <dbReference type="EMBL" id="KZV02746.1"/>
    </source>
</evidence>
<dbReference type="InterPro" id="IPR050189">
    <property type="entry name" value="MFS_Efflux_Transporters"/>
</dbReference>
<evidence type="ECO:0000313" key="12">
    <source>
        <dbReference type="EMBL" id="QQM61447.1"/>
    </source>
</evidence>
<protein>
    <submittedName>
        <fullName evidence="12">MFS transporter</fullName>
    </submittedName>
    <submittedName>
        <fullName evidence="9">Major facilitator family transporter</fullName>
    </submittedName>
    <submittedName>
        <fullName evidence="11">Putative MFS-type transporter YtbD</fullName>
    </submittedName>
</protein>
<dbReference type="InterPro" id="IPR036259">
    <property type="entry name" value="MFS_trans_sf"/>
</dbReference>
<feature type="transmembrane region" description="Helical" evidence="7">
    <location>
        <begin position="271"/>
        <end position="290"/>
    </location>
</feature>
<feature type="transmembrane region" description="Helical" evidence="7">
    <location>
        <begin position="50"/>
        <end position="69"/>
    </location>
</feature>
<dbReference type="SUPFAM" id="SSF103473">
    <property type="entry name" value="MFS general substrate transporter"/>
    <property type="match status" value="1"/>
</dbReference>
<dbReference type="RefSeq" id="WP_003642330.1">
    <property type="nucleotide sequence ID" value="NZ_AP018405.1"/>
</dbReference>
<dbReference type="OMA" id="LQIFLWG"/>
<keyword evidence="2" id="KW-0813">Transport</keyword>
<evidence type="ECO:0000256" key="2">
    <source>
        <dbReference type="ARBA" id="ARBA00022448"/>
    </source>
</evidence>
<feature type="transmembrane region" description="Helical" evidence="7">
    <location>
        <begin position="208"/>
        <end position="229"/>
    </location>
</feature>
<dbReference type="EMBL" id="LUWI01000022">
    <property type="protein sequence ID" value="KZU03609.1"/>
    <property type="molecule type" value="Genomic_DNA"/>
</dbReference>
<dbReference type="InterPro" id="IPR011701">
    <property type="entry name" value="MFS"/>
</dbReference>
<evidence type="ECO:0000256" key="7">
    <source>
        <dbReference type="SAM" id="Phobius"/>
    </source>
</evidence>
<dbReference type="GO" id="GO:0022857">
    <property type="term" value="F:transmembrane transporter activity"/>
    <property type="evidence" value="ECO:0007669"/>
    <property type="project" value="InterPro"/>
</dbReference>
<organism evidence="11 15">
    <name type="scientific">Lactiplantibacillus plantarum</name>
    <name type="common">Lactobacillus plantarum</name>
    <dbReference type="NCBI Taxonomy" id="1590"/>
    <lineage>
        <taxon>Bacteria</taxon>
        <taxon>Bacillati</taxon>
        <taxon>Bacillota</taxon>
        <taxon>Bacilli</taxon>
        <taxon>Lactobacillales</taxon>
        <taxon>Lactobacillaceae</taxon>
        <taxon>Lactiplantibacillus</taxon>
    </lineage>
</organism>